<dbReference type="EMBL" id="BAABRI010000001">
    <property type="protein sequence ID" value="GAA5481087.1"/>
    <property type="molecule type" value="Genomic_DNA"/>
</dbReference>
<name>A0ABP9UKA7_9BACT</name>
<dbReference type="InterPro" id="IPR029062">
    <property type="entry name" value="Class_I_gatase-like"/>
</dbReference>
<dbReference type="SUPFAM" id="SSF53300">
    <property type="entry name" value="vWA-like"/>
    <property type="match status" value="1"/>
</dbReference>
<evidence type="ECO:0000313" key="4">
    <source>
        <dbReference type="Proteomes" id="UP001476282"/>
    </source>
</evidence>
<evidence type="ECO:0000256" key="2">
    <source>
        <dbReference type="SAM" id="Phobius"/>
    </source>
</evidence>
<dbReference type="PANTHER" id="PTHR37947:SF1">
    <property type="entry name" value="BLL2462 PROTEIN"/>
    <property type="match status" value="1"/>
</dbReference>
<dbReference type="Gene3D" id="3.40.50.880">
    <property type="match status" value="1"/>
</dbReference>
<feature type="region of interest" description="Disordered" evidence="1">
    <location>
        <begin position="626"/>
        <end position="657"/>
    </location>
</feature>
<dbReference type="PANTHER" id="PTHR37947">
    <property type="entry name" value="BLL2462 PROTEIN"/>
    <property type="match status" value="1"/>
</dbReference>
<dbReference type="SUPFAM" id="SSF52317">
    <property type="entry name" value="Class I glutamine amidotransferase-like"/>
    <property type="match status" value="1"/>
</dbReference>
<dbReference type="InterPro" id="IPR036465">
    <property type="entry name" value="vWFA_dom_sf"/>
</dbReference>
<evidence type="ECO:0008006" key="5">
    <source>
        <dbReference type="Google" id="ProtNLM"/>
    </source>
</evidence>
<keyword evidence="4" id="KW-1185">Reference proteome</keyword>
<feature type="region of interest" description="Disordered" evidence="1">
    <location>
        <begin position="572"/>
        <end position="592"/>
    </location>
</feature>
<evidence type="ECO:0000256" key="1">
    <source>
        <dbReference type="SAM" id="MobiDB-lite"/>
    </source>
</evidence>
<accession>A0ABP9UKA7</accession>
<organism evidence="3 4">
    <name type="scientific">Haloferula sargassicola</name>
    <dbReference type="NCBI Taxonomy" id="490096"/>
    <lineage>
        <taxon>Bacteria</taxon>
        <taxon>Pseudomonadati</taxon>
        <taxon>Verrucomicrobiota</taxon>
        <taxon>Verrucomicrobiia</taxon>
        <taxon>Verrucomicrobiales</taxon>
        <taxon>Verrucomicrobiaceae</taxon>
        <taxon>Haloferula</taxon>
    </lineage>
</organism>
<comment type="caution">
    <text evidence="3">The sequence shown here is derived from an EMBL/GenBank/DDBJ whole genome shotgun (WGS) entry which is preliminary data.</text>
</comment>
<protein>
    <recommendedName>
        <fullName evidence="5">Glutamine amidotransferase domain-containing protein</fullName>
    </recommendedName>
</protein>
<gene>
    <name evidence="3" type="ORF">Hsar01_00293</name>
</gene>
<feature type="transmembrane region" description="Helical" evidence="2">
    <location>
        <begin position="703"/>
        <end position="722"/>
    </location>
</feature>
<keyword evidence="2" id="KW-1133">Transmembrane helix</keyword>
<keyword evidence="2" id="KW-0472">Membrane</keyword>
<proteinExistence type="predicted"/>
<dbReference type="Proteomes" id="UP001476282">
    <property type="component" value="Unassembled WGS sequence"/>
</dbReference>
<reference evidence="3 4" key="1">
    <citation type="submission" date="2024-02" db="EMBL/GenBank/DDBJ databases">
        <title>Haloferula sargassicola NBRC 104335.</title>
        <authorList>
            <person name="Ichikawa N."/>
            <person name="Katano-Makiyama Y."/>
            <person name="Hidaka K."/>
        </authorList>
    </citation>
    <scope>NUCLEOTIDE SEQUENCE [LARGE SCALE GENOMIC DNA]</scope>
    <source>
        <strain evidence="3 4">NBRC 104335</strain>
    </source>
</reference>
<dbReference type="CDD" id="cd00198">
    <property type="entry name" value="vWFA"/>
    <property type="match status" value="1"/>
</dbReference>
<sequence length="729" mass="78603">MLVPLLTLVVAAVAWLSWRGSASLRGSLRGLLTGLRTTAALGVSLLLLNPGEWVRPKSSQESPWLVMLDRSASMAQPLGSATRRDSAVEIAGAIAESLPDGTPVRYVGFDSAPGEPLDSPADLPPADGQGSDLIGSLERLTSEAAAGGIRHAGVIVLSDGRQTAEVRDSALEALSLRLRSRATPLFAVAVGAGDTLRDLVLRAPRPTITVFTGQTVKIPFELELSGLEPRRATVVLADEQGNELAQTAIDLTAGEPVFGHFEVAAPEAGARWSLRTEVMPGEVRHGNNRAAVNIRLLHSRTRVFLAEGAPYWDSKFLAQLLRQQSHMEVHSVHRLSENRYFRIDSGENDAAETDTAIFPDTLDELSAYDLVIFGKNVDAFLTPTRLDALRAYVRDRGGAVLFARGKPTTSAMPVLEALEPVTWAAGSIDEFHFHPSEDGRASGLFGEVLPPPEASVWSQLPPLKDARTVSFVKPFTRILAEGAEGAAFSGKTPALLVRRYGQGVCGLVNGDGLWKWDFYPEARELGNMYEDFWTQLIQWMASYSEFLPGQDFSLRLPASAGAIDQPVTATLSYRGGGTPPPPGVTITAPDGRTRRLQPGAVPDPGGHPTWRASFTPDAPGAWNLRVEDSREDAPPTPELTFRVPSPREENDDLSPDPAFLGRLADGTGGRLLEAGQVAGFLDDFLKPTPPTSRSQGAVWESSWAAWPVALLLALLLAAEWYLRRRQGLA</sequence>
<evidence type="ECO:0000313" key="3">
    <source>
        <dbReference type="EMBL" id="GAA5481087.1"/>
    </source>
</evidence>
<dbReference type="Gene3D" id="3.40.50.410">
    <property type="entry name" value="von Willebrand factor, type A domain"/>
    <property type="match status" value="1"/>
</dbReference>
<keyword evidence="2" id="KW-0812">Transmembrane</keyword>